<dbReference type="InterPro" id="IPR006073">
    <property type="entry name" value="GTP-bd"/>
</dbReference>
<proteinExistence type="predicted"/>
<dbReference type="EMBL" id="AP026866">
    <property type="protein sequence ID" value="BDS05325.1"/>
    <property type="molecule type" value="Genomic_DNA"/>
</dbReference>
<dbReference type="Pfam" id="PF01926">
    <property type="entry name" value="MMR_HSR1"/>
    <property type="match status" value="1"/>
</dbReference>
<feature type="domain" description="G" evidence="2">
    <location>
        <begin position="50"/>
        <end position="163"/>
    </location>
</feature>
<dbReference type="InterPro" id="IPR051943">
    <property type="entry name" value="TRAFAC_Dynamin-like_GTPase"/>
</dbReference>
<keyword evidence="1" id="KW-0812">Transmembrane</keyword>
<protein>
    <submittedName>
        <fullName evidence="3">Dynamin</fullName>
    </submittedName>
</protein>
<dbReference type="KEGG" id="osu:NT6N_03650"/>
<reference evidence="3" key="1">
    <citation type="submission" date="2024-07" db="EMBL/GenBank/DDBJ databases">
        <title>Complete genome sequence of Verrucomicrobiaceae bacterium NT6N.</title>
        <authorList>
            <person name="Huang C."/>
            <person name="Takami H."/>
            <person name="Hamasaki K."/>
        </authorList>
    </citation>
    <scope>NUCLEOTIDE SEQUENCE</scope>
    <source>
        <strain evidence="3">NT6N</strain>
    </source>
</reference>
<dbReference type="CDD" id="cd09912">
    <property type="entry name" value="DLP_2"/>
    <property type="match status" value="1"/>
</dbReference>
<organism evidence="3">
    <name type="scientific">Oceaniferula spumae</name>
    <dbReference type="NCBI Taxonomy" id="2979115"/>
    <lineage>
        <taxon>Bacteria</taxon>
        <taxon>Pseudomonadati</taxon>
        <taxon>Verrucomicrobiota</taxon>
        <taxon>Verrucomicrobiia</taxon>
        <taxon>Verrucomicrobiales</taxon>
        <taxon>Verrucomicrobiaceae</taxon>
        <taxon>Oceaniferula</taxon>
    </lineage>
</organism>
<dbReference type="AlphaFoldDB" id="A0AAT9FH70"/>
<dbReference type="SUPFAM" id="SSF52540">
    <property type="entry name" value="P-loop containing nucleoside triphosphate hydrolases"/>
    <property type="match status" value="1"/>
</dbReference>
<accession>A0AAT9FH70</accession>
<evidence type="ECO:0000256" key="1">
    <source>
        <dbReference type="SAM" id="Phobius"/>
    </source>
</evidence>
<dbReference type="GO" id="GO:0005525">
    <property type="term" value="F:GTP binding"/>
    <property type="evidence" value="ECO:0007669"/>
    <property type="project" value="InterPro"/>
</dbReference>
<name>A0AAT9FH70_9BACT</name>
<dbReference type="PANTHER" id="PTHR43681:SF1">
    <property type="entry name" value="SARCALUMENIN"/>
    <property type="match status" value="1"/>
</dbReference>
<sequence>MFGQEYFKTRKRLTDVVLRVLELAEKTGAEKKDLLENDITKGLSNPFLFVVCGEVNAGKSTLLNGLFGEDVCKTNVLPETDRVQWYRYNEQNHDKQITPILEERYRAVDFLMDFNLVDTPGTNSVVEGHQKITDRFLPVSDLIFWVFPASNPWGASTWDFISKQNKEMLDKSIFIIQQADLRDDKDLEVILGHMRDLSHKRIGFIPPIFPVSGKLALQAKLETPFGDALWRESGYPALEKYISEIVTDSPARRQVLGNVRDAATSVLRNIEDMIELRTRLLEGNESFLREIESEVDKEREKQSSDFGVKFAGMRDVFTSQGDEIKELISRKLAVIPTLKSFFSAENIPKMIETSLIDSVKSAVEQQASDDGKHLVDECRKHWETVRPRVKERLAIPLGDFEKETGGFGDTRERFIKRMGRAARQAVVNLKIRGGFDMQLTERKSHLKTWLYATLILLMASGVTGAMKLGPDPYLALGLLAAAISCMVALIIRAKTTRKEIIESFSERLDDSRVPFADALGTDYRDGVRDFYIEYGSLLESVRRHISNAKMELQPNLEQWNSLFLELKGIEQEL</sequence>
<dbReference type="PANTHER" id="PTHR43681">
    <property type="entry name" value="TRANSMEMBRANE GTPASE FZO"/>
    <property type="match status" value="1"/>
</dbReference>
<gene>
    <name evidence="3" type="ORF">NT6N_03650</name>
</gene>
<dbReference type="Gene3D" id="3.40.50.300">
    <property type="entry name" value="P-loop containing nucleotide triphosphate hydrolases"/>
    <property type="match status" value="1"/>
</dbReference>
<evidence type="ECO:0000313" key="3">
    <source>
        <dbReference type="EMBL" id="BDS05325.1"/>
    </source>
</evidence>
<evidence type="ECO:0000259" key="2">
    <source>
        <dbReference type="Pfam" id="PF01926"/>
    </source>
</evidence>
<keyword evidence="1" id="KW-0472">Membrane</keyword>
<feature type="transmembrane region" description="Helical" evidence="1">
    <location>
        <begin position="472"/>
        <end position="491"/>
    </location>
</feature>
<dbReference type="InterPro" id="IPR027417">
    <property type="entry name" value="P-loop_NTPase"/>
</dbReference>
<keyword evidence="1" id="KW-1133">Transmembrane helix</keyword>